<dbReference type="Proteomes" id="UP000593594">
    <property type="component" value="Chromosome"/>
</dbReference>
<evidence type="ECO:0000313" key="3">
    <source>
        <dbReference type="EMBL" id="QPC43067.1"/>
    </source>
</evidence>
<name>A0A7S8C482_9HYPH</name>
<dbReference type="GO" id="GO:0043190">
    <property type="term" value="C:ATP-binding cassette (ABC) transporter complex"/>
    <property type="evidence" value="ECO:0007669"/>
    <property type="project" value="InterPro"/>
</dbReference>
<evidence type="ECO:0000256" key="1">
    <source>
        <dbReference type="SAM" id="SignalP"/>
    </source>
</evidence>
<feature type="domain" description="ABC-type glycine betaine transport system substrate-binding" evidence="2">
    <location>
        <begin position="32"/>
        <end position="324"/>
    </location>
</feature>
<dbReference type="InterPro" id="IPR007210">
    <property type="entry name" value="ABC_Gly_betaine_transp_sub-bd"/>
</dbReference>
<dbReference type="SUPFAM" id="SSF53850">
    <property type="entry name" value="Periplasmic binding protein-like II"/>
    <property type="match status" value="1"/>
</dbReference>
<accession>A0A7S8C482</accession>
<evidence type="ECO:0000313" key="4">
    <source>
        <dbReference type="Proteomes" id="UP000593594"/>
    </source>
</evidence>
<dbReference type="KEGG" id="kmn:HW532_10435"/>
<organism evidence="3 4">
    <name type="scientific">Kaustia mangrovi</name>
    <dbReference type="NCBI Taxonomy" id="2593653"/>
    <lineage>
        <taxon>Bacteria</taxon>
        <taxon>Pseudomonadati</taxon>
        <taxon>Pseudomonadota</taxon>
        <taxon>Alphaproteobacteria</taxon>
        <taxon>Hyphomicrobiales</taxon>
        <taxon>Parvibaculaceae</taxon>
        <taxon>Kaustia</taxon>
    </lineage>
</organism>
<dbReference type="AlphaFoldDB" id="A0A7S8C482"/>
<gene>
    <name evidence="3" type="primary">proX</name>
    <name evidence="3" type="ORF">HW532_10435</name>
</gene>
<dbReference type="NCBIfam" id="NF008334">
    <property type="entry name" value="PRK11119.1"/>
    <property type="match status" value="1"/>
</dbReference>
<sequence length="343" mass="37894">MWKFLTTSAAGIFAAAAIAGAAVAQDLPGDGKEVKLARASWDTGWFQAEIYKKALEELGYDIGTVTTLDNPAFYQSVAQGDMDLWVNGWFPLHNTYKDDFESGAEIVGYVAEGGALQGYLIDKKTAEEHGITNIADFKKEEIRSLFDDNGDGKAEMVACPPGWGCEKVIAHQLDAYGLRDYVEPIKAAYSASMADAIGRYEEGKPIFFYTWTPNWTVGVLKPGKDVVWIEVPEPSLPEDQKDLEDETTVEGVAGCVEDPCEMGWPANDIRPVANTEFLKENPAVKTLLEEMRIPIEDIFAQNAKMNAGEDKKADLERHAAEWIKAHRDEFDKWIEDAKAAAAN</sequence>
<dbReference type="EMBL" id="CP058214">
    <property type="protein sequence ID" value="QPC43067.1"/>
    <property type="molecule type" value="Genomic_DNA"/>
</dbReference>
<feature type="signal peptide" evidence="1">
    <location>
        <begin position="1"/>
        <end position="24"/>
    </location>
</feature>
<keyword evidence="4" id="KW-1185">Reference proteome</keyword>
<keyword evidence="1" id="KW-0732">Signal</keyword>
<reference evidence="3 4" key="1">
    <citation type="submission" date="2020-06" db="EMBL/GenBank/DDBJ databases">
        <title>Genome sequence of 2 isolates from Red Sea Mangroves.</title>
        <authorList>
            <person name="Sefrji F."/>
            <person name="Michoud G."/>
            <person name="Merlino G."/>
            <person name="Daffonchio D."/>
        </authorList>
    </citation>
    <scope>NUCLEOTIDE SEQUENCE [LARGE SCALE GENOMIC DNA]</scope>
    <source>
        <strain evidence="3 4">R1DC25</strain>
    </source>
</reference>
<dbReference type="Pfam" id="PF04069">
    <property type="entry name" value="OpuAC"/>
    <property type="match status" value="1"/>
</dbReference>
<feature type="chain" id="PRO_5032530880" evidence="1">
    <location>
        <begin position="25"/>
        <end position="343"/>
    </location>
</feature>
<dbReference type="Gene3D" id="3.40.190.100">
    <property type="entry name" value="Glycine betaine-binding periplasmic protein, domain 2"/>
    <property type="match status" value="1"/>
</dbReference>
<protein>
    <submittedName>
        <fullName evidence="3">Glycine betaine/L-proline ABC transporter substrate-binding protein ProX</fullName>
    </submittedName>
</protein>
<evidence type="ECO:0000259" key="2">
    <source>
        <dbReference type="Pfam" id="PF04069"/>
    </source>
</evidence>
<dbReference type="Gene3D" id="3.40.190.10">
    <property type="entry name" value="Periplasmic binding protein-like II"/>
    <property type="match status" value="1"/>
</dbReference>
<proteinExistence type="predicted"/>
<dbReference type="RefSeq" id="WP_213164307.1">
    <property type="nucleotide sequence ID" value="NZ_CP058214.1"/>
</dbReference>
<dbReference type="GO" id="GO:0022857">
    <property type="term" value="F:transmembrane transporter activity"/>
    <property type="evidence" value="ECO:0007669"/>
    <property type="project" value="InterPro"/>
</dbReference>
<dbReference type="CDD" id="cd13638">
    <property type="entry name" value="PBP2_EcProx_like"/>
    <property type="match status" value="1"/>
</dbReference>